<protein>
    <submittedName>
        <fullName evidence="2">Uncharacterized protein</fullName>
    </submittedName>
</protein>
<keyword evidence="1" id="KW-1133">Transmembrane helix</keyword>
<keyword evidence="1" id="KW-0472">Membrane</keyword>
<name>A0AAV3Z8W4_9GAST</name>
<evidence type="ECO:0000313" key="2">
    <source>
        <dbReference type="EMBL" id="GFN91681.1"/>
    </source>
</evidence>
<comment type="caution">
    <text evidence="2">The sequence shown here is derived from an EMBL/GenBank/DDBJ whole genome shotgun (WGS) entry which is preliminary data.</text>
</comment>
<dbReference type="AlphaFoldDB" id="A0AAV3Z8W4"/>
<keyword evidence="1" id="KW-0812">Transmembrane</keyword>
<gene>
    <name evidence="2" type="ORF">PoB_001818700</name>
</gene>
<proteinExistence type="predicted"/>
<accession>A0AAV3Z8W4</accession>
<sequence length="113" mass="12418">MEGPLTIAFAVILLMICTSLYFFCKDNPSVPVSKPSCIYIALTPSNFLHRSAILQPRCTSGEAVGLGIGDVEANELTLKYLGCFVPEPKLLKMCGWTVAETPDSNKEWVVLRH</sequence>
<evidence type="ECO:0000313" key="3">
    <source>
        <dbReference type="Proteomes" id="UP000735302"/>
    </source>
</evidence>
<organism evidence="2 3">
    <name type="scientific">Plakobranchus ocellatus</name>
    <dbReference type="NCBI Taxonomy" id="259542"/>
    <lineage>
        <taxon>Eukaryota</taxon>
        <taxon>Metazoa</taxon>
        <taxon>Spiralia</taxon>
        <taxon>Lophotrochozoa</taxon>
        <taxon>Mollusca</taxon>
        <taxon>Gastropoda</taxon>
        <taxon>Heterobranchia</taxon>
        <taxon>Euthyneura</taxon>
        <taxon>Panpulmonata</taxon>
        <taxon>Sacoglossa</taxon>
        <taxon>Placobranchoidea</taxon>
        <taxon>Plakobranchidae</taxon>
        <taxon>Plakobranchus</taxon>
    </lineage>
</organism>
<dbReference type="Proteomes" id="UP000735302">
    <property type="component" value="Unassembled WGS sequence"/>
</dbReference>
<dbReference type="EMBL" id="BLXT01002158">
    <property type="protein sequence ID" value="GFN91681.1"/>
    <property type="molecule type" value="Genomic_DNA"/>
</dbReference>
<feature type="transmembrane region" description="Helical" evidence="1">
    <location>
        <begin position="6"/>
        <end position="24"/>
    </location>
</feature>
<reference evidence="2 3" key="1">
    <citation type="journal article" date="2021" name="Elife">
        <title>Chloroplast acquisition without the gene transfer in kleptoplastic sea slugs, Plakobranchus ocellatus.</title>
        <authorList>
            <person name="Maeda T."/>
            <person name="Takahashi S."/>
            <person name="Yoshida T."/>
            <person name="Shimamura S."/>
            <person name="Takaki Y."/>
            <person name="Nagai Y."/>
            <person name="Toyoda A."/>
            <person name="Suzuki Y."/>
            <person name="Arimoto A."/>
            <person name="Ishii H."/>
            <person name="Satoh N."/>
            <person name="Nishiyama T."/>
            <person name="Hasebe M."/>
            <person name="Maruyama T."/>
            <person name="Minagawa J."/>
            <person name="Obokata J."/>
            <person name="Shigenobu S."/>
        </authorList>
    </citation>
    <scope>NUCLEOTIDE SEQUENCE [LARGE SCALE GENOMIC DNA]</scope>
</reference>
<evidence type="ECO:0000256" key="1">
    <source>
        <dbReference type="SAM" id="Phobius"/>
    </source>
</evidence>
<keyword evidence="3" id="KW-1185">Reference proteome</keyword>